<dbReference type="EMBL" id="FOUU01000003">
    <property type="protein sequence ID" value="SFM74055.1"/>
    <property type="molecule type" value="Genomic_DNA"/>
</dbReference>
<organism evidence="6 7">
    <name type="scientific">Thermodesulforhabdus norvegica</name>
    <dbReference type="NCBI Taxonomy" id="39841"/>
    <lineage>
        <taxon>Bacteria</taxon>
        <taxon>Pseudomonadati</taxon>
        <taxon>Thermodesulfobacteriota</taxon>
        <taxon>Syntrophobacteria</taxon>
        <taxon>Syntrophobacterales</taxon>
        <taxon>Thermodesulforhabdaceae</taxon>
        <taxon>Thermodesulforhabdus</taxon>
    </lineage>
</organism>
<keyword evidence="3" id="KW-0418">Kinase</keyword>
<evidence type="ECO:0000256" key="1">
    <source>
        <dbReference type="ARBA" id="ARBA00022679"/>
    </source>
</evidence>
<dbReference type="STRING" id="39841.SAMN05660836_01328"/>
<proteinExistence type="predicted"/>
<keyword evidence="5" id="KW-0175">Coiled coil</keyword>
<keyword evidence="2" id="KW-0479">Metal-binding</keyword>
<sequence length="101" mass="11763">MPISVSFIKRLEALDPQLRGILIALLEELERQREESVTKKEFNELRDVVKDLAEAQKHTEKALLELAEAQRRTEARVEELAEAQRRTDERLNSLALRVEEL</sequence>
<evidence type="ECO:0000313" key="7">
    <source>
        <dbReference type="Proteomes" id="UP000199611"/>
    </source>
</evidence>
<keyword evidence="7" id="KW-1185">Reference proteome</keyword>
<dbReference type="InterPro" id="IPR007666">
    <property type="entry name" value="ADP_PFK/GK"/>
</dbReference>
<gene>
    <name evidence="6" type="ORF">SAMN05660836_01328</name>
</gene>
<protein>
    <submittedName>
        <fullName evidence="6">Uncharacterized protein</fullName>
    </submittedName>
</protein>
<name>A0A1I4TBL9_9BACT</name>
<dbReference type="PROSITE" id="PS51255">
    <property type="entry name" value="ADPK"/>
    <property type="match status" value="1"/>
</dbReference>
<feature type="non-terminal residue" evidence="6">
    <location>
        <position position="101"/>
    </location>
</feature>
<accession>A0A1I4TBL9</accession>
<keyword evidence="1" id="KW-0808">Transferase</keyword>
<keyword evidence="4" id="KW-0460">Magnesium</keyword>
<dbReference type="GO" id="GO:0005975">
    <property type="term" value="P:carbohydrate metabolic process"/>
    <property type="evidence" value="ECO:0007669"/>
    <property type="project" value="InterPro"/>
</dbReference>
<dbReference type="GO" id="GO:0016773">
    <property type="term" value="F:phosphotransferase activity, alcohol group as acceptor"/>
    <property type="evidence" value="ECO:0007669"/>
    <property type="project" value="InterPro"/>
</dbReference>
<evidence type="ECO:0000256" key="3">
    <source>
        <dbReference type="ARBA" id="ARBA00022777"/>
    </source>
</evidence>
<evidence type="ECO:0000313" key="6">
    <source>
        <dbReference type="EMBL" id="SFM74055.1"/>
    </source>
</evidence>
<feature type="coiled-coil region" evidence="5">
    <location>
        <begin position="26"/>
        <end position="86"/>
    </location>
</feature>
<evidence type="ECO:0000256" key="5">
    <source>
        <dbReference type="SAM" id="Coils"/>
    </source>
</evidence>
<evidence type="ECO:0000256" key="2">
    <source>
        <dbReference type="ARBA" id="ARBA00022723"/>
    </source>
</evidence>
<dbReference type="GO" id="GO:0016301">
    <property type="term" value="F:kinase activity"/>
    <property type="evidence" value="ECO:0007669"/>
    <property type="project" value="UniProtKB-KW"/>
</dbReference>
<dbReference type="AlphaFoldDB" id="A0A1I4TBL9"/>
<evidence type="ECO:0000256" key="4">
    <source>
        <dbReference type="ARBA" id="ARBA00022842"/>
    </source>
</evidence>
<dbReference type="Proteomes" id="UP000199611">
    <property type="component" value="Unassembled WGS sequence"/>
</dbReference>
<dbReference type="GO" id="GO:0046872">
    <property type="term" value="F:metal ion binding"/>
    <property type="evidence" value="ECO:0007669"/>
    <property type="project" value="UniProtKB-KW"/>
</dbReference>
<reference evidence="6 7" key="1">
    <citation type="submission" date="2016-10" db="EMBL/GenBank/DDBJ databases">
        <authorList>
            <person name="de Groot N.N."/>
        </authorList>
    </citation>
    <scope>NUCLEOTIDE SEQUENCE [LARGE SCALE GENOMIC DNA]</scope>
    <source>
        <strain evidence="6 7">DSM 9990</strain>
    </source>
</reference>